<comment type="caution">
    <text evidence="3">The sequence shown here is derived from an EMBL/GenBank/DDBJ whole genome shotgun (WGS) entry which is preliminary data.</text>
</comment>
<dbReference type="SMART" id="SM00903">
    <property type="entry name" value="Flavin_Reduct"/>
    <property type="match status" value="1"/>
</dbReference>
<evidence type="ECO:0000259" key="2">
    <source>
        <dbReference type="SMART" id="SM00903"/>
    </source>
</evidence>
<dbReference type="GO" id="GO:0006208">
    <property type="term" value="P:pyrimidine nucleobase catabolic process"/>
    <property type="evidence" value="ECO:0007669"/>
    <property type="project" value="TreeGrafter"/>
</dbReference>
<dbReference type="Gene3D" id="2.30.110.10">
    <property type="entry name" value="Electron Transport, Fmn-binding Protein, Chain A"/>
    <property type="match status" value="1"/>
</dbReference>
<feature type="domain" description="Flavin reductase like" evidence="2">
    <location>
        <begin position="10"/>
        <end position="150"/>
    </location>
</feature>
<dbReference type="GO" id="GO:0010181">
    <property type="term" value="F:FMN binding"/>
    <property type="evidence" value="ECO:0007669"/>
    <property type="project" value="InterPro"/>
</dbReference>
<evidence type="ECO:0000313" key="3">
    <source>
        <dbReference type="EMBL" id="OAT72722.1"/>
    </source>
</evidence>
<dbReference type="Pfam" id="PF01613">
    <property type="entry name" value="Flavin_Reduct"/>
    <property type="match status" value="1"/>
</dbReference>
<dbReference type="OrthoDB" id="9792858at2"/>
<gene>
    <name evidence="3" type="ORF">A7K69_07200</name>
</gene>
<keyword evidence="1" id="KW-0560">Oxidoreductase</keyword>
<protein>
    <submittedName>
        <fullName evidence="3">Flavin reductase</fullName>
    </submittedName>
</protein>
<sequence length="161" mass="17775">MDDRLFRKAMGKFATGVTVITTEVDGDVHGMTANAFMSVSLNPKLVLVSIGEKAKMLEKIQQSKKYAVNILSHDQKVLSMNFAGQLEEQTDVQFERLGGLPVIKDALAQISCQVVNEIQAGDHTLFIGKVTDINITEQDPLLFFSGKYHQLAQSEKVEMSS</sequence>
<reference evidence="4" key="1">
    <citation type="submission" date="2016-05" db="EMBL/GenBank/DDBJ databases">
        <authorList>
            <person name="Wang W."/>
            <person name="Zhu L."/>
        </authorList>
    </citation>
    <scope>NUCLEOTIDE SEQUENCE [LARGE SCALE GENOMIC DNA]</scope>
    <source>
        <strain evidence="4">W-2</strain>
    </source>
</reference>
<dbReference type="PANTHER" id="PTHR30466:SF1">
    <property type="entry name" value="FMN REDUCTASE (NADH) RUTF"/>
    <property type="match status" value="1"/>
</dbReference>
<dbReference type="InterPro" id="IPR002563">
    <property type="entry name" value="Flavin_Rdtase-like_dom"/>
</dbReference>
<evidence type="ECO:0000256" key="1">
    <source>
        <dbReference type="ARBA" id="ARBA00023002"/>
    </source>
</evidence>
<dbReference type="EMBL" id="LXMA01000023">
    <property type="protein sequence ID" value="OAT72722.1"/>
    <property type="molecule type" value="Genomic_DNA"/>
</dbReference>
<dbReference type="RefSeq" id="WP_064551694.1">
    <property type="nucleotide sequence ID" value="NZ_LXMA01000023.1"/>
</dbReference>
<dbReference type="InterPro" id="IPR012349">
    <property type="entry name" value="Split_barrel_FMN-bd"/>
</dbReference>
<evidence type="ECO:0000313" key="4">
    <source>
        <dbReference type="Proteomes" id="UP000078290"/>
    </source>
</evidence>
<dbReference type="AlphaFoldDB" id="A0A1B7KRN7"/>
<dbReference type="PANTHER" id="PTHR30466">
    <property type="entry name" value="FLAVIN REDUCTASE"/>
    <property type="match status" value="1"/>
</dbReference>
<dbReference type="SUPFAM" id="SSF50475">
    <property type="entry name" value="FMN-binding split barrel"/>
    <property type="match status" value="1"/>
</dbReference>
<proteinExistence type="predicted"/>
<dbReference type="InterPro" id="IPR050268">
    <property type="entry name" value="NADH-dep_flavin_reductase"/>
</dbReference>
<name>A0A1B7KRN7_PARTM</name>
<accession>A0A1B7KRN7</accession>
<organism evidence="3 4">
    <name type="scientific">Parageobacillus thermoglucosidasius</name>
    <name type="common">Geobacillus thermoglucosidasius</name>
    <dbReference type="NCBI Taxonomy" id="1426"/>
    <lineage>
        <taxon>Bacteria</taxon>
        <taxon>Bacillati</taxon>
        <taxon>Bacillota</taxon>
        <taxon>Bacilli</taxon>
        <taxon>Bacillales</taxon>
        <taxon>Anoxybacillaceae</taxon>
        <taxon>Parageobacillus</taxon>
    </lineage>
</organism>
<dbReference type="GO" id="GO:0042602">
    <property type="term" value="F:riboflavin reductase (NADPH) activity"/>
    <property type="evidence" value="ECO:0007669"/>
    <property type="project" value="TreeGrafter"/>
</dbReference>
<dbReference type="Proteomes" id="UP000078290">
    <property type="component" value="Unassembled WGS sequence"/>
</dbReference>